<dbReference type="SUPFAM" id="SSF57701">
    <property type="entry name" value="Zn2/Cys6 DNA-binding domain"/>
    <property type="match status" value="1"/>
</dbReference>
<dbReference type="InterPro" id="IPR036864">
    <property type="entry name" value="Zn2-C6_fun-type_DNA-bd_sf"/>
</dbReference>
<dbReference type="EMBL" id="ML994292">
    <property type="protein sequence ID" value="KAF2196994.1"/>
    <property type="molecule type" value="Genomic_DNA"/>
</dbReference>
<comment type="caution">
    <text evidence="4">The sequence shown here is derived from an EMBL/GenBank/DDBJ whole genome shotgun (WGS) entry which is preliminary data.</text>
</comment>
<dbReference type="InterPro" id="IPR001138">
    <property type="entry name" value="Zn2Cys6_DnaBD"/>
</dbReference>
<dbReference type="GO" id="GO:0008270">
    <property type="term" value="F:zinc ion binding"/>
    <property type="evidence" value="ECO:0007669"/>
    <property type="project" value="InterPro"/>
</dbReference>
<evidence type="ECO:0000259" key="3">
    <source>
        <dbReference type="PROSITE" id="PS50048"/>
    </source>
</evidence>
<dbReference type="GO" id="GO:0000981">
    <property type="term" value="F:DNA-binding transcription factor activity, RNA polymerase II-specific"/>
    <property type="evidence" value="ECO:0007669"/>
    <property type="project" value="InterPro"/>
</dbReference>
<feature type="domain" description="Zn(2)-C6 fungal-type" evidence="3">
    <location>
        <begin position="20"/>
        <end position="50"/>
    </location>
</feature>
<feature type="region of interest" description="Disordered" evidence="2">
    <location>
        <begin position="1"/>
        <end position="20"/>
    </location>
</feature>
<proteinExistence type="predicted"/>
<dbReference type="OrthoDB" id="3546279at2759"/>
<dbReference type="PROSITE" id="PS00463">
    <property type="entry name" value="ZN2_CY6_FUNGAL_1"/>
    <property type="match status" value="1"/>
</dbReference>
<dbReference type="AlphaFoldDB" id="A0A9P4JEU7"/>
<accession>A0A9P4JEU7</accession>
<keyword evidence="1" id="KW-0539">Nucleus</keyword>
<dbReference type="InterPro" id="IPR052400">
    <property type="entry name" value="Zn2-C6_fungal_TF"/>
</dbReference>
<sequence length="276" mass="30904">MTRRATTYVPKRPHKKSRGGCQTCKRKKVKCDEIQPRCSYCELRNITCIYPLPAPKKNVSPANGLARLNTDFDPIHRNRDYSPSENSSISPVHLPTPTSMLPATRTSSGLLTPIDMQLLHHYHSVTWRTLTLRNDRNILSVHQNLVPQIGMSHSYLLSAVLSITASHRNALAPSKQAAYLADLYRQKAIVAYNRALSNVTAENYESLLTTSLFMGCMLSYPDPRDGEERLWDWVCTFLTMSQGLRILASLKFAASIGSLSVAPVFLRDLKPLPPAP</sequence>
<protein>
    <recommendedName>
        <fullName evidence="3">Zn(2)-C6 fungal-type domain-containing protein</fullName>
    </recommendedName>
</protein>
<evidence type="ECO:0000313" key="5">
    <source>
        <dbReference type="Proteomes" id="UP000799536"/>
    </source>
</evidence>
<evidence type="ECO:0000256" key="2">
    <source>
        <dbReference type="SAM" id="MobiDB-lite"/>
    </source>
</evidence>
<dbReference type="CDD" id="cd00067">
    <property type="entry name" value="GAL4"/>
    <property type="match status" value="1"/>
</dbReference>
<keyword evidence="5" id="KW-1185">Reference proteome</keyword>
<feature type="non-terminal residue" evidence="4">
    <location>
        <position position="276"/>
    </location>
</feature>
<dbReference type="Proteomes" id="UP000799536">
    <property type="component" value="Unassembled WGS sequence"/>
</dbReference>
<evidence type="ECO:0000313" key="4">
    <source>
        <dbReference type="EMBL" id="KAF2196994.1"/>
    </source>
</evidence>
<dbReference type="Gene3D" id="4.10.240.10">
    <property type="entry name" value="Zn(2)-C6 fungal-type DNA-binding domain"/>
    <property type="match status" value="1"/>
</dbReference>
<feature type="compositionally biased region" description="Polar residues" evidence="2">
    <location>
        <begin position="83"/>
        <end position="101"/>
    </location>
</feature>
<dbReference type="PANTHER" id="PTHR47657">
    <property type="entry name" value="STEROL REGULATORY ELEMENT-BINDING PROTEIN ECM22"/>
    <property type="match status" value="1"/>
</dbReference>
<gene>
    <name evidence="4" type="ORF">GQ43DRAFT_341380</name>
</gene>
<dbReference type="Pfam" id="PF00172">
    <property type="entry name" value="Zn_clus"/>
    <property type="match status" value="1"/>
</dbReference>
<dbReference type="Pfam" id="PF11951">
    <property type="entry name" value="Fungal_trans_2"/>
    <property type="match status" value="1"/>
</dbReference>
<dbReference type="PROSITE" id="PS50048">
    <property type="entry name" value="ZN2_CY6_FUNGAL_2"/>
    <property type="match status" value="1"/>
</dbReference>
<dbReference type="InterPro" id="IPR021858">
    <property type="entry name" value="Fun_TF"/>
</dbReference>
<name>A0A9P4JEU7_9PLEO</name>
<organism evidence="4 5">
    <name type="scientific">Delitschia confertaspora ATCC 74209</name>
    <dbReference type="NCBI Taxonomy" id="1513339"/>
    <lineage>
        <taxon>Eukaryota</taxon>
        <taxon>Fungi</taxon>
        <taxon>Dikarya</taxon>
        <taxon>Ascomycota</taxon>
        <taxon>Pezizomycotina</taxon>
        <taxon>Dothideomycetes</taxon>
        <taxon>Pleosporomycetidae</taxon>
        <taxon>Pleosporales</taxon>
        <taxon>Delitschiaceae</taxon>
        <taxon>Delitschia</taxon>
    </lineage>
</organism>
<dbReference type="SMART" id="SM00066">
    <property type="entry name" value="GAL4"/>
    <property type="match status" value="1"/>
</dbReference>
<feature type="region of interest" description="Disordered" evidence="2">
    <location>
        <begin position="80"/>
        <end position="101"/>
    </location>
</feature>
<evidence type="ECO:0000256" key="1">
    <source>
        <dbReference type="ARBA" id="ARBA00023242"/>
    </source>
</evidence>
<dbReference type="PANTHER" id="PTHR47657:SF7">
    <property type="entry name" value="STEROL REGULATORY ELEMENT-BINDING PROTEIN ECM22"/>
    <property type="match status" value="1"/>
</dbReference>
<reference evidence="4" key="1">
    <citation type="journal article" date="2020" name="Stud. Mycol.">
        <title>101 Dothideomycetes genomes: a test case for predicting lifestyles and emergence of pathogens.</title>
        <authorList>
            <person name="Haridas S."/>
            <person name="Albert R."/>
            <person name="Binder M."/>
            <person name="Bloem J."/>
            <person name="Labutti K."/>
            <person name="Salamov A."/>
            <person name="Andreopoulos B."/>
            <person name="Baker S."/>
            <person name="Barry K."/>
            <person name="Bills G."/>
            <person name="Bluhm B."/>
            <person name="Cannon C."/>
            <person name="Castanera R."/>
            <person name="Culley D."/>
            <person name="Daum C."/>
            <person name="Ezra D."/>
            <person name="Gonzalez J."/>
            <person name="Henrissat B."/>
            <person name="Kuo A."/>
            <person name="Liang C."/>
            <person name="Lipzen A."/>
            <person name="Lutzoni F."/>
            <person name="Magnuson J."/>
            <person name="Mondo S."/>
            <person name="Nolan M."/>
            <person name="Ohm R."/>
            <person name="Pangilinan J."/>
            <person name="Park H.-J."/>
            <person name="Ramirez L."/>
            <person name="Alfaro M."/>
            <person name="Sun H."/>
            <person name="Tritt A."/>
            <person name="Yoshinaga Y."/>
            <person name="Zwiers L.-H."/>
            <person name="Turgeon B."/>
            <person name="Goodwin S."/>
            <person name="Spatafora J."/>
            <person name="Crous P."/>
            <person name="Grigoriev I."/>
        </authorList>
    </citation>
    <scope>NUCLEOTIDE SEQUENCE</scope>
    <source>
        <strain evidence="4">ATCC 74209</strain>
    </source>
</reference>
<feature type="compositionally biased region" description="Basic residues" evidence="2">
    <location>
        <begin position="11"/>
        <end position="20"/>
    </location>
</feature>